<organism evidence="3">
    <name type="scientific">marine sediment metagenome</name>
    <dbReference type="NCBI Taxonomy" id="412755"/>
    <lineage>
        <taxon>unclassified sequences</taxon>
        <taxon>metagenomes</taxon>
        <taxon>ecological metagenomes</taxon>
    </lineage>
</organism>
<protein>
    <recommendedName>
        <fullName evidence="4">Glycine amidinotransferase</fullName>
    </recommendedName>
</protein>
<dbReference type="PANTHER" id="PTHR10488:SF1">
    <property type="entry name" value="GLYCINE AMIDINOTRANSFERASE, MITOCHONDRIAL"/>
    <property type="match status" value="1"/>
</dbReference>
<proteinExistence type="inferred from homology"/>
<sequence>VKRLFAVFGIRVHAVTFETMDSSNKLGAHHPRHIDATFVPLRPGLAMFCPDEAPHTPEFVELFKKNDWQLLPAAEPIAIHNNKVSLSALPARGTTWLSMNTFSIDSKTVCVQASETAYAEQLDKLGFNVIPIPYNAVNPFGGGLHCTTLDIYREGKLEDYFPKQLPGF</sequence>
<gene>
    <name evidence="3" type="ORF">S12H4_56553</name>
</gene>
<keyword evidence="2" id="KW-0808">Transferase</keyword>
<comment type="caution">
    <text evidence="3">The sequence shown here is derived from an EMBL/GenBank/DDBJ whole genome shotgun (WGS) entry which is preliminary data.</text>
</comment>
<evidence type="ECO:0008006" key="4">
    <source>
        <dbReference type="Google" id="ProtNLM"/>
    </source>
</evidence>
<dbReference type="GO" id="GO:0015067">
    <property type="term" value="F:amidinotransferase activity"/>
    <property type="evidence" value="ECO:0007669"/>
    <property type="project" value="InterPro"/>
</dbReference>
<dbReference type="EMBL" id="BARW01036437">
    <property type="protein sequence ID" value="GAJ17866.1"/>
    <property type="molecule type" value="Genomic_DNA"/>
</dbReference>
<dbReference type="SUPFAM" id="SSF55909">
    <property type="entry name" value="Pentein"/>
    <property type="match status" value="1"/>
</dbReference>
<evidence type="ECO:0000313" key="3">
    <source>
        <dbReference type="EMBL" id="GAJ17866.1"/>
    </source>
</evidence>
<dbReference type="PANTHER" id="PTHR10488">
    <property type="entry name" value="GLYCINE AMIDINOTRANSFERASE, MITOCHONDRIAL"/>
    <property type="match status" value="1"/>
</dbReference>
<evidence type="ECO:0000256" key="2">
    <source>
        <dbReference type="ARBA" id="ARBA00022679"/>
    </source>
</evidence>
<evidence type="ECO:0000256" key="1">
    <source>
        <dbReference type="ARBA" id="ARBA00006943"/>
    </source>
</evidence>
<reference evidence="3" key="1">
    <citation type="journal article" date="2014" name="Front. Microbiol.">
        <title>High frequency of phylogenetically diverse reductive dehalogenase-homologous genes in deep subseafloor sedimentary metagenomes.</title>
        <authorList>
            <person name="Kawai M."/>
            <person name="Futagami T."/>
            <person name="Toyoda A."/>
            <person name="Takaki Y."/>
            <person name="Nishi S."/>
            <person name="Hori S."/>
            <person name="Arai W."/>
            <person name="Tsubouchi T."/>
            <person name="Morono Y."/>
            <person name="Uchiyama I."/>
            <person name="Ito T."/>
            <person name="Fujiyama A."/>
            <person name="Inagaki F."/>
            <person name="Takami H."/>
        </authorList>
    </citation>
    <scope>NUCLEOTIDE SEQUENCE</scope>
    <source>
        <strain evidence="3">Expedition CK06-06</strain>
    </source>
</reference>
<dbReference type="Gene3D" id="3.75.10.10">
    <property type="entry name" value="L-arginine/glycine Amidinotransferase, Chain A"/>
    <property type="match status" value="1"/>
</dbReference>
<accession>X1VNJ5</accession>
<dbReference type="AlphaFoldDB" id="X1VNJ5"/>
<dbReference type="InterPro" id="IPR033195">
    <property type="entry name" value="AmidinoTrfase"/>
</dbReference>
<feature type="non-terminal residue" evidence="3">
    <location>
        <position position="1"/>
    </location>
</feature>
<comment type="similarity">
    <text evidence="1">Belongs to the amidinotransferase family.</text>
</comment>
<name>X1VNJ5_9ZZZZ</name>